<feature type="region of interest" description="Disordered" evidence="1">
    <location>
        <begin position="1"/>
        <end position="28"/>
    </location>
</feature>
<protein>
    <submittedName>
        <fullName evidence="2 3">Uncharacterized protein</fullName>
    </submittedName>
</protein>
<organism evidence="2">
    <name type="scientific">Physcomitrium patens</name>
    <name type="common">Spreading-leaved earth moss</name>
    <name type="synonym">Physcomitrella patens</name>
    <dbReference type="NCBI Taxonomy" id="3218"/>
    <lineage>
        <taxon>Eukaryota</taxon>
        <taxon>Viridiplantae</taxon>
        <taxon>Streptophyta</taxon>
        <taxon>Embryophyta</taxon>
        <taxon>Bryophyta</taxon>
        <taxon>Bryophytina</taxon>
        <taxon>Bryopsida</taxon>
        <taxon>Funariidae</taxon>
        <taxon>Funariales</taxon>
        <taxon>Funariaceae</taxon>
        <taxon>Physcomitrium</taxon>
    </lineage>
</organism>
<evidence type="ECO:0000313" key="4">
    <source>
        <dbReference type="Proteomes" id="UP000006727"/>
    </source>
</evidence>
<dbReference type="Gramene" id="Pp3c24_4461V3.1">
    <property type="protein sequence ID" value="PAC:32908804.CDS.1"/>
    <property type="gene ID" value="Pp3c24_4461"/>
</dbReference>
<proteinExistence type="predicted"/>
<dbReference type="AlphaFoldDB" id="A0A2K1IFI0"/>
<gene>
    <name evidence="2" type="ORF">PHYPA_028616</name>
</gene>
<reference evidence="2 4" key="2">
    <citation type="journal article" date="2018" name="Plant J.">
        <title>The Physcomitrella patens chromosome-scale assembly reveals moss genome structure and evolution.</title>
        <authorList>
            <person name="Lang D."/>
            <person name="Ullrich K.K."/>
            <person name="Murat F."/>
            <person name="Fuchs J."/>
            <person name="Jenkins J."/>
            <person name="Haas F.B."/>
            <person name="Piednoel M."/>
            <person name="Gundlach H."/>
            <person name="Van Bel M."/>
            <person name="Meyberg R."/>
            <person name="Vives C."/>
            <person name="Morata J."/>
            <person name="Symeonidi A."/>
            <person name="Hiss M."/>
            <person name="Muchero W."/>
            <person name="Kamisugi Y."/>
            <person name="Saleh O."/>
            <person name="Blanc G."/>
            <person name="Decker E.L."/>
            <person name="van Gessel N."/>
            <person name="Grimwood J."/>
            <person name="Hayes R.D."/>
            <person name="Graham S.W."/>
            <person name="Gunter L.E."/>
            <person name="McDaniel S.F."/>
            <person name="Hoernstein S.N.W."/>
            <person name="Larsson A."/>
            <person name="Li F.W."/>
            <person name="Perroud P.F."/>
            <person name="Phillips J."/>
            <person name="Ranjan P."/>
            <person name="Rokshar D.S."/>
            <person name="Rothfels C.J."/>
            <person name="Schneider L."/>
            <person name="Shu S."/>
            <person name="Stevenson D.W."/>
            <person name="Thummler F."/>
            <person name="Tillich M."/>
            <person name="Villarreal Aguilar J.C."/>
            <person name="Widiez T."/>
            <person name="Wong G.K."/>
            <person name="Wymore A."/>
            <person name="Zhang Y."/>
            <person name="Zimmer A.D."/>
            <person name="Quatrano R.S."/>
            <person name="Mayer K.F.X."/>
            <person name="Goodstein D."/>
            <person name="Casacuberta J.M."/>
            <person name="Vandepoele K."/>
            <person name="Reski R."/>
            <person name="Cuming A.C."/>
            <person name="Tuskan G.A."/>
            <person name="Maumus F."/>
            <person name="Salse J."/>
            <person name="Schmutz J."/>
            <person name="Rensing S.A."/>
        </authorList>
    </citation>
    <scope>NUCLEOTIDE SEQUENCE [LARGE SCALE GENOMIC DNA]</scope>
    <source>
        <strain evidence="3 4">cv. Gransden 2004</strain>
    </source>
</reference>
<evidence type="ECO:0000256" key="1">
    <source>
        <dbReference type="SAM" id="MobiDB-lite"/>
    </source>
</evidence>
<feature type="compositionally biased region" description="Basic and acidic residues" evidence="1">
    <location>
        <begin position="13"/>
        <end position="22"/>
    </location>
</feature>
<reference evidence="2 4" key="1">
    <citation type="journal article" date="2008" name="Science">
        <title>The Physcomitrella genome reveals evolutionary insights into the conquest of land by plants.</title>
        <authorList>
            <person name="Rensing S."/>
            <person name="Lang D."/>
            <person name="Zimmer A."/>
            <person name="Terry A."/>
            <person name="Salamov A."/>
            <person name="Shapiro H."/>
            <person name="Nishiyama T."/>
            <person name="Perroud P.-F."/>
            <person name="Lindquist E."/>
            <person name="Kamisugi Y."/>
            <person name="Tanahashi T."/>
            <person name="Sakakibara K."/>
            <person name="Fujita T."/>
            <person name="Oishi K."/>
            <person name="Shin-I T."/>
            <person name="Kuroki Y."/>
            <person name="Toyoda A."/>
            <person name="Suzuki Y."/>
            <person name="Hashimoto A."/>
            <person name="Yamaguchi K."/>
            <person name="Sugano A."/>
            <person name="Kohara Y."/>
            <person name="Fujiyama A."/>
            <person name="Anterola A."/>
            <person name="Aoki S."/>
            <person name="Ashton N."/>
            <person name="Barbazuk W.B."/>
            <person name="Barker E."/>
            <person name="Bennetzen J."/>
            <person name="Bezanilla M."/>
            <person name="Blankenship R."/>
            <person name="Cho S.H."/>
            <person name="Dutcher S."/>
            <person name="Estelle M."/>
            <person name="Fawcett J.A."/>
            <person name="Gundlach H."/>
            <person name="Hanada K."/>
            <person name="Heyl A."/>
            <person name="Hicks K.A."/>
            <person name="Hugh J."/>
            <person name="Lohr M."/>
            <person name="Mayer K."/>
            <person name="Melkozernov A."/>
            <person name="Murata T."/>
            <person name="Nelson D."/>
            <person name="Pils B."/>
            <person name="Prigge M."/>
            <person name="Reiss B."/>
            <person name="Renner T."/>
            <person name="Rombauts S."/>
            <person name="Rushton P."/>
            <person name="Sanderfoot A."/>
            <person name="Schween G."/>
            <person name="Shiu S.-H."/>
            <person name="Stueber K."/>
            <person name="Theodoulou F.L."/>
            <person name="Tu H."/>
            <person name="Van de Peer Y."/>
            <person name="Verrier P.J."/>
            <person name="Waters E."/>
            <person name="Wood A."/>
            <person name="Yang L."/>
            <person name="Cove D."/>
            <person name="Cuming A."/>
            <person name="Hasebe M."/>
            <person name="Lucas S."/>
            <person name="Mishler D.B."/>
            <person name="Reski R."/>
            <person name="Grigoriev I."/>
            <person name="Quatrano R.S."/>
            <person name="Boore J.L."/>
        </authorList>
    </citation>
    <scope>NUCLEOTIDE SEQUENCE [LARGE SCALE GENOMIC DNA]</scope>
    <source>
        <strain evidence="3 4">cv. Gransden 2004</strain>
    </source>
</reference>
<name>A0A2K1IFI0_PHYPA</name>
<sequence>MFITTSRSFLPNWERHQSKKEDNTDEGSGKLALVVLNSGDASTSLLPNKHSECTKRQPNELKQLLTINAKRRKKNEFKIDFITSIAPRTNPTDFS</sequence>
<reference evidence="3" key="3">
    <citation type="submission" date="2020-12" db="UniProtKB">
        <authorList>
            <consortium name="EnsemblPlants"/>
        </authorList>
    </citation>
    <scope>IDENTIFICATION</scope>
</reference>
<dbReference type="InParanoid" id="A0A2K1IFI0"/>
<evidence type="ECO:0000313" key="2">
    <source>
        <dbReference type="EMBL" id="PNR28024.1"/>
    </source>
</evidence>
<dbReference type="EnsemblPlants" id="Pp3c24_4461V3.1">
    <property type="protein sequence ID" value="PAC:32908804.CDS.1"/>
    <property type="gene ID" value="Pp3c24_4461"/>
</dbReference>
<evidence type="ECO:0000313" key="3">
    <source>
        <dbReference type="EnsemblPlants" id="PAC:32908804.CDS.1"/>
    </source>
</evidence>
<keyword evidence="4" id="KW-1185">Reference proteome</keyword>
<accession>A0A2K1IFI0</accession>
<dbReference type="Proteomes" id="UP000006727">
    <property type="component" value="Chromosome 24"/>
</dbReference>
<dbReference type="EMBL" id="ABEU02000024">
    <property type="protein sequence ID" value="PNR28024.1"/>
    <property type="molecule type" value="Genomic_DNA"/>
</dbReference>